<dbReference type="PROSITE" id="PS50887">
    <property type="entry name" value="GGDEF"/>
    <property type="match status" value="2"/>
</dbReference>
<evidence type="ECO:0000256" key="2">
    <source>
        <dbReference type="SAM" id="MobiDB-lite"/>
    </source>
</evidence>
<sequence>MWLRTRKPLDERLREAEKTRSFAEEAVQGLHAAVESVQSCVLQHSECLTEINASLKGGDAADAAASIVEANLLAEHQFLELKGDLDAHAVQVRGGSGASGVLQLTSLALDRQKHAYERVLSSLEALAVEMSNELDGCGQKLRHVSAGLESRTTNSSTEVRHAIGEILDAVDELGQSADDAEVRLEQSAQKVCMQAVLSHADLLTSLPNRRALEEQLATITASNGKRPTPCSLLLMDLDNFGDVNKKYGYTGGDTVLRQAAMLLKRASRGQDTASRFGGDCLAMTLSGSTLSQAMPMAERVRELVSTAKFSEGGRRLQLTASVGVVQLQQGERPNQAIVRATMAVKEADQAGGNAAYYNDGQQCFPISLAHRKRDEEARANDAPEYPTAASLGVDSTEPAAAQDDLPHEGEPSLCGRSIFVANVKRRLAEWSRGGPIVSVLLMRVDQVDELARRRPPETLNFLRRVLGRLLEAATRDMDQRCDYDQGVYAVLLPGADEETALAIALRLQSQVANCKLRLDSELWDLSASIGVADARSGASVVDVLMAAAAGMERAARNGGDATYAYTELPADESTGW</sequence>
<dbReference type="SMART" id="SM00267">
    <property type="entry name" value="GGDEF"/>
    <property type="match status" value="1"/>
</dbReference>
<protein>
    <recommendedName>
        <fullName evidence="1">diguanylate cyclase</fullName>
        <ecNumber evidence="1">2.7.7.65</ecNumber>
    </recommendedName>
</protein>
<dbReference type="InterPro" id="IPR043128">
    <property type="entry name" value="Rev_trsase/Diguanyl_cyclase"/>
</dbReference>
<dbReference type="PANTHER" id="PTHR45138:SF24">
    <property type="entry name" value="DIGUANYLATE CYCLASE DGCC-RELATED"/>
    <property type="match status" value="1"/>
</dbReference>
<dbReference type="CDD" id="cd01949">
    <property type="entry name" value="GGDEF"/>
    <property type="match status" value="1"/>
</dbReference>
<gene>
    <name evidence="4" type="primary">pleD_3</name>
    <name evidence="4" type="ORF">Pla123a_35780</name>
</gene>
<feature type="domain" description="GGDEF" evidence="3">
    <location>
        <begin position="435"/>
        <end position="567"/>
    </location>
</feature>
<feature type="region of interest" description="Disordered" evidence="2">
    <location>
        <begin position="374"/>
        <end position="409"/>
    </location>
</feature>
<dbReference type="InterPro" id="IPR050469">
    <property type="entry name" value="Diguanylate_Cyclase"/>
</dbReference>
<evidence type="ECO:0000256" key="1">
    <source>
        <dbReference type="ARBA" id="ARBA00012528"/>
    </source>
</evidence>
<dbReference type="Pfam" id="PF00990">
    <property type="entry name" value="GGDEF"/>
    <property type="match status" value="1"/>
</dbReference>
<name>A0A5C5YGU7_9BACT</name>
<dbReference type="EC" id="2.7.7.65" evidence="1"/>
<dbReference type="GO" id="GO:0043709">
    <property type="term" value="P:cell adhesion involved in single-species biofilm formation"/>
    <property type="evidence" value="ECO:0007669"/>
    <property type="project" value="TreeGrafter"/>
</dbReference>
<feature type="domain" description="GGDEF" evidence="3">
    <location>
        <begin position="228"/>
        <end position="360"/>
    </location>
</feature>
<evidence type="ECO:0000313" key="4">
    <source>
        <dbReference type="EMBL" id="TWT73685.1"/>
    </source>
</evidence>
<dbReference type="Gene3D" id="3.30.70.270">
    <property type="match status" value="2"/>
</dbReference>
<dbReference type="AlphaFoldDB" id="A0A5C5YGU7"/>
<comment type="caution">
    <text evidence="4">The sequence shown here is derived from an EMBL/GenBank/DDBJ whole genome shotgun (WGS) entry which is preliminary data.</text>
</comment>
<evidence type="ECO:0000259" key="3">
    <source>
        <dbReference type="PROSITE" id="PS50887"/>
    </source>
</evidence>
<accession>A0A5C5YGU7</accession>
<dbReference type="PANTHER" id="PTHR45138">
    <property type="entry name" value="REGULATORY COMPONENTS OF SENSORY TRANSDUCTION SYSTEM"/>
    <property type="match status" value="1"/>
</dbReference>
<dbReference type="InterPro" id="IPR000160">
    <property type="entry name" value="GGDEF_dom"/>
</dbReference>
<dbReference type="GO" id="GO:0005886">
    <property type="term" value="C:plasma membrane"/>
    <property type="evidence" value="ECO:0007669"/>
    <property type="project" value="TreeGrafter"/>
</dbReference>
<reference evidence="4 5" key="1">
    <citation type="submission" date="2019-02" db="EMBL/GenBank/DDBJ databases">
        <title>Deep-cultivation of Planctomycetes and their phenomic and genomic characterization uncovers novel biology.</title>
        <authorList>
            <person name="Wiegand S."/>
            <person name="Jogler M."/>
            <person name="Boedeker C."/>
            <person name="Pinto D."/>
            <person name="Vollmers J."/>
            <person name="Rivas-Marin E."/>
            <person name="Kohn T."/>
            <person name="Peeters S.H."/>
            <person name="Heuer A."/>
            <person name="Rast P."/>
            <person name="Oberbeckmann S."/>
            <person name="Bunk B."/>
            <person name="Jeske O."/>
            <person name="Meyerdierks A."/>
            <person name="Storesund J.E."/>
            <person name="Kallscheuer N."/>
            <person name="Luecker S."/>
            <person name="Lage O.M."/>
            <person name="Pohl T."/>
            <person name="Merkel B.J."/>
            <person name="Hornburger P."/>
            <person name="Mueller R.-W."/>
            <person name="Bruemmer F."/>
            <person name="Labrenz M."/>
            <person name="Spormann A.M."/>
            <person name="Op Den Camp H."/>
            <person name="Overmann J."/>
            <person name="Amann R."/>
            <person name="Jetten M.S.M."/>
            <person name="Mascher T."/>
            <person name="Medema M.H."/>
            <person name="Devos D.P."/>
            <person name="Kaster A.-K."/>
            <person name="Ovreas L."/>
            <person name="Rohde M."/>
            <person name="Galperin M.Y."/>
            <person name="Jogler C."/>
        </authorList>
    </citation>
    <scope>NUCLEOTIDE SEQUENCE [LARGE SCALE GENOMIC DNA]</scope>
    <source>
        <strain evidence="4 5">Pla123a</strain>
    </source>
</reference>
<organism evidence="4 5">
    <name type="scientific">Posidoniimonas polymericola</name>
    <dbReference type="NCBI Taxonomy" id="2528002"/>
    <lineage>
        <taxon>Bacteria</taxon>
        <taxon>Pseudomonadati</taxon>
        <taxon>Planctomycetota</taxon>
        <taxon>Planctomycetia</taxon>
        <taxon>Pirellulales</taxon>
        <taxon>Lacipirellulaceae</taxon>
        <taxon>Posidoniimonas</taxon>
    </lineage>
</organism>
<dbReference type="GO" id="GO:1902201">
    <property type="term" value="P:negative regulation of bacterial-type flagellum-dependent cell motility"/>
    <property type="evidence" value="ECO:0007669"/>
    <property type="project" value="TreeGrafter"/>
</dbReference>
<dbReference type="InterPro" id="IPR029787">
    <property type="entry name" value="Nucleotide_cyclase"/>
</dbReference>
<proteinExistence type="predicted"/>
<dbReference type="Proteomes" id="UP000318478">
    <property type="component" value="Unassembled WGS sequence"/>
</dbReference>
<keyword evidence="5" id="KW-1185">Reference proteome</keyword>
<dbReference type="EMBL" id="SJPO01000009">
    <property type="protein sequence ID" value="TWT73685.1"/>
    <property type="molecule type" value="Genomic_DNA"/>
</dbReference>
<evidence type="ECO:0000313" key="5">
    <source>
        <dbReference type="Proteomes" id="UP000318478"/>
    </source>
</evidence>
<dbReference type="NCBIfam" id="TIGR00254">
    <property type="entry name" value="GGDEF"/>
    <property type="match status" value="1"/>
</dbReference>
<dbReference type="GO" id="GO:0052621">
    <property type="term" value="F:diguanylate cyclase activity"/>
    <property type="evidence" value="ECO:0007669"/>
    <property type="project" value="UniProtKB-EC"/>
</dbReference>
<dbReference type="SUPFAM" id="SSF55073">
    <property type="entry name" value="Nucleotide cyclase"/>
    <property type="match status" value="2"/>
</dbReference>